<evidence type="ECO:0000313" key="3">
    <source>
        <dbReference type="Proteomes" id="UP000324222"/>
    </source>
</evidence>
<keyword evidence="1" id="KW-0472">Membrane</keyword>
<comment type="caution">
    <text evidence="2">The sequence shown here is derived from an EMBL/GenBank/DDBJ whole genome shotgun (WGS) entry which is preliminary data.</text>
</comment>
<dbReference type="Proteomes" id="UP000324222">
    <property type="component" value="Unassembled WGS sequence"/>
</dbReference>
<keyword evidence="1" id="KW-0812">Transmembrane</keyword>
<evidence type="ECO:0000313" key="2">
    <source>
        <dbReference type="EMBL" id="MPC26947.1"/>
    </source>
</evidence>
<sequence>MTRPEEHDSISPSPVPACHYLAIYLPPSLPSSFFLLLMESGLRKARIQFRTVVMCRVAWRM</sequence>
<protein>
    <submittedName>
        <fullName evidence="2">Uncharacterized protein</fullName>
    </submittedName>
</protein>
<dbReference type="AlphaFoldDB" id="A0A5B7E0U0"/>
<keyword evidence="3" id="KW-1185">Reference proteome</keyword>
<name>A0A5B7E0U0_PORTR</name>
<gene>
    <name evidence="2" type="ORF">E2C01_020099</name>
</gene>
<reference evidence="2 3" key="1">
    <citation type="submission" date="2019-05" db="EMBL/GenBank/DDBJ databases">
        <title>Another draft genome of Portunus trituberculatus and its Hox gene families provides insights of decapod evolution.</title>
        <authorList>
            <person name="Jeong J.-H."/>
            <person name="Song I."/>
            <person name="Kim S."/>
            <person name="Choi T."/>
            <person name="Kim D."/>
            <person name="Ryu S."/>
            <person name="Kim W."/>
        </authorList>
    </citation>
    <scope>NUCLEOTIDE SEQUENCE [LARGE SCALE GENOMIC DNA]</scope>
    <source>
        <tissue evidence="2">Muscle</tissue>
    </source>
</reference>
<keyword evidence="1" id="KW-1133">Transmembrane helix</keyword>
<evidence type="ECO:0000256" key="1">
    <source>
        <dbReference type="SAM" id="Phobius"/>
    </source>
</evidence>
<dbReference type="EMBL" id="VSRR010001673">
    <property type="protein sequence ID" value="MPC26947.1"/>
    <property type="molecule type" value="Genomic_DNA"/>
</dbReference>
<organism evidence="2 3">
    <name type="scientific">Portunus trituberculatus</name>
    <name type="common">Swimming crab</name>
    <name type="synonym">Neptunus trituberculatus</name>
    <dbReference type="NCBI Taxonomy" id="210409"/>
    <lineage>
        <taxon>Eukaryota</taxon>
        <taxon>Metazoa</taxon>
        <taxon>Ecdysozoa</taxon>
        <taxon>Arthropoda</taxon>
        <taxon>Crustacea</taxon>
        <taxon>Multicrustacea</taxon>
        <taxon>Malacostraca</taxon>
        <taxon>Eumalacostraca</taxon>
        <taxon>Eucarida</taxon>
        <taxon>Decapoda</taxon>
        <taxon>Pleocyemata</taxon>
        <taxon>Brachyura</taxon>
        <taxon>Eubrachyura</taxon>
        <taxon>Portunoidea</taxon>
        <taxon>Portunidae</taxon>
        <taxon>Portuninae</taxon>
        <taxon>Portunus</taxon>
    </lineage>
</organism>
<proteinExistence type="predicted"/>
<feature type="transmembrane region" description="Helical" evidence="1">
    <location>
        <begin position="20"/>
        <end position="38"/>
    </location>
</feature>
<accession>A0A5B7E0U0</accession>